<name>A0A835K1U9_9ROSI</name>
<organism evidence="1 2">
    <name type="scientific">Salix dunnii</name>
    <dbReference type="NCBI Taxonomy" id="1413687"/>
    <lineage>
        <taxon>Eukaryota</taxon>
        <taxon>Viridiplantae</taxon>
        <taxon>Streptophyta</taxon>
        <taxon>Embryophyta</taxon>
        <taxon>Tracheophyta</taxon>
        <taxon>Spermatophyta</taxon>
        <taxon>Magnoliopsida</taxon>
        <taxon>eudicotyledons</taxon>
        <taxon>Gunneridae</taxon>
        <taxon>Pentapetalae</taxon>
        <taxon>rosids</taxon>
        <taxon>fabids</taxon>
        <taxon>Malpighiales</taxon>
        <taxon>Salicaceae</taxon>
        <taxon>Saliceae</taxon>
        <taxon>Salix</taxon>
    </lineage>
</organism>
<evidence type="ECO:0000313" key="1">
    <source>
        <dbReference type="EMBL" id="KAF9677234.1"/>
    </source>
</evidence>
<gene>
    <name evidence="1" type="ORF">SADUNF_Sadunf08G0086800</name>
</gene>
<evidence type="ECO:0000313" key="2">
    <source>
        <dbReference type="Proteomes" id="UP000657918"/>
    </source>
</evidence>
<reference evidence="1 2" key="1">
    <citation type="submission" date="2020-10" db="EMBL/GenBank/DDBJ databases">
        <title>Plant Genome Project.</title>
        <authorList>
            <person name="Zhang R.-G."/>
        </authorList>
    </citation>
    <scope>NUCLEOTIDE SEQUENCE [LARGE SCALE GENOMIC DNA]</scope>
    <source>
        <strain evidence="1">FAFU-HL-1</strain>
        <tissue evidence="1">Leaf</tissue>
    </source>
</reference>
<keyword evidence="2" id="KW-1185">Reference proteome</keyword>
<comment type="caution">
    <text evidence="1">The sequence shown here is derived from an EMBL/GenBank/DDBJ whole genome shotgun (WGS) entry which is preliminary data.</text>
</comment>
<dbReference type="Proteomes" id="UP000657918">
    <property type="component" value="Chromosome 8"/>
</dbReference>
<dbReference type="EMBL" id="JADGMS010000008">
    <property type="protein sequence ID" value="KAF9677234.1"/>
    <property type="molecule type" value="Genomic_DNA"/>
</dbReference>
<accession>A0A835K1U9</accession>
<proteinExistence type="predicted"/>
<dbReference type="AlphaFoldDB" id="A0A835K1U9"/>
<protein>
    <submittedName>
        <fullName evidence="1">Uncharacterized protein</fullName>
    </submittedName>
</protein>
<sequence length="75" mass="8621">MLTSRMRNLNASQFSFYETRLILVMLPRKRNCVTTKVFQTSTLAKGKVNLDAEDVRPIEVFGCSIARKTGKCCWF</sequence>